<accession>A0AAV0WJ43</accession>
<dbReference type="PANTHER" id="PTHR33327">
    <property type="entry name" value="ENDONUCLEASE"/>
    <property type="match status" value="1"/>
</dbReference>
<evidence type="ECO:0000313" key="3">
    <source>
        <dbReference type="Proteomes" id="UP001160148"/>
    </source>
</evidence>
<feature type="compositionally biased region" description="Polar residues" evidence="1">
    <location>
        <begin position="92"/>
        <end position="104"/>
    </location>
</feature>
<keyword evidence="3" id="KW-1185">Reference proteome</keyword>
<protein>
    <submittedName>
        <fullName evidence="2">Uncharacterized protein</fullName>
    </submittedName>
</protein>
<comment type="caution">
    <text evidence="2">The sequence shown here is derived from an EMBL/GenBank/DDBJ whole genome shotgun (WGS) entry which is preliminary data.</text>
</comment>
<proteinExistence type="predicted"/>
<feature type="region of interest" description="Disordered" evidence="1">
    <location>
        <begin position="85"/>
        <end position="104"/>
    </location>
</feature>
<name>A0AAV0WJ43_9HEMI</name>
<organism evidence="2 3">
    <name type="scientific">Macrosiphum euphorbiae</name>
    <name type="common">potato aphid</name>
    <dbReference type="NCBI Taxonomy" id="13131"/>
    <lineage>
        <taxon>Eukaryota</taxon>
        <taxon>Metazoa</taxon>
        <taxon>Ecdysozoa</taxon>
        <taxon>Arthropoda</taxon>
        <taxon>Hexapoda</taxon>
        <taxon>Insecta</taxon>
        <taxon>Pterygota</taxon>
        <taxon>Neoptera</taxon>
        <taxon>Paraneoptera</taxon>
        <taxon>Hemiptera</taxon>
        <taxon>Sternorrhyncha</taxon>
        <taxon>Aphidomorpha</taxon>
        <taxon>Aphidoidea</taxon>
        <taxon>Aphididae</taxon>
        <taxon>Macrosiphini</taxon>
        <taxon>Macrosiphum</taxon>
    </lineage>
</organism>
<evidence type="ECO:0000256" key="1">
    <source>
        <dbReference type="SAM" id="MobiDB-lite"/>
    </source>
</evidence>
<sequence length="145" mass="15760">MRSSMPPSLGEDALKEFWLQKLPSNVTAILASLDAPLNELAARADRVLEASNQQCIDVLSREQFNDLAGAVSALFLQVQSLTKMVGTAGEPSRQQPRAPTQLDVQQPAQSCYYHARFGSRARTCRPPCNFKPKSGENSAALAAEN</sequence>
<dbReference type="AlphaFoldDB" id="A0AAV0WJ43"/>
<evidence type="ECO:0000313" key="2">
    <source>
        <dbReference type="EMBL" id="CAI6355723.1"/>
    </source>
</evidence>
<dbReference type="Proteomes" id="UP001160148">
    <property type="component" value="Unassembled WGS sequence"/>
</dbReference>
<reference evidence="2 3" key="1">
    <citation type="submission" date="2023-01" db="EMBL/GenBank/DDBJ databases">
        <authorList>
            <person name="Whitehead M."/>
        </authorList>
    </citation>
    <scope>NUCLEOTIDE SEQUENCE [LARGE SCALE GENOMIC DNA]</scope>
</reference>
<dbReference type="EMBL" id="CARXXK010000002">
    <property type="protein sequence ID" value="CAI6355723.1"/>
    <property type="molecule type" value="Genomic_DNA"/>
</dbReference>
<gene>
    <name evidence="2" type="ORF">MEUPH1_LOCUS11541</name>
</gene>
<dbReference type="PANTHER" id="PTHR33327:SF3">
    <property type="entry name" value="RNA-DIRECTED DNA POLYMERASE"/>
    <property type="match status" value="1"/>
</dbReference>